<keyword evidence="6" id="KW-1185">Reference proteome</keyword>
<keyword evidence="2" id="KW-0238">DNA-binding</keyword>
<evidence type="ECO:0000313" key="5">
    <source>
        <dbReference type="EMBL" id="KFN08806.1"/>
    </source>
</evidence>
<dbReference type="InterPro" id="IPR018062">
    <property type="entry name" value="HTH_AraC-typ_CS"/>
</dbReference>
<evidence type="ECO:0000259" key="4">
    <source>
        <dbReference type="PROSITE" id="PS01124"/>
    </source>
</evidence>
<dbReference type="SUPFAM" id="SSF46689">
    <property type="entry name" value="Homeodomain-like"/>
    <property type="match status" value="2"/>
</dbReference>
<dbReference type="SMART" id="SM00342">
    <property type="entry name" value="HTH_ARAC"/>
    <property type="match status" value="1"/>
</dbReference>
<dbReference type="PANTHER" id="PTHR43280:SF28">
    <property type="entry name" value="HTH-TYPE TRANSCRIPTIONAL ACTIVATOR RHAS"/>
    <property type="match status" value="1"/>
</dbReference>
<dbReference type="PRINTS" id="PR00032">
    <property type="entry name" value="HTHARAC"/>
</dbReference>
<dbReference type="Pfam" id="PF12833">
    <property type="entry name" value="HTH_18"/>
    <property type="match status" value="1"/>
</dbReference>
<dbReference type="InterPro" id="IPR020449">
    <property type="entry name" value="Tscrpt_reg_AraC-type_HTH"/>
</dbReference>
<evidence type="ECO:0000256" key="2">
    <source>
        <dbReference type="ARBA" id="ARBA00023125"/>
    </source>
</evidence>
<dbReference type="InterPro" id="IPR009057">
    <property type="entry name" value="Homeodomain-like_sf"/>
</dbReference>
<keyword evidence="1" id="KW-0805">Transcription regulation</keyword>
<gene>
    <name evidence="5" type="ORF">DJ90_4955</name>
</gene>
<dbReference type="HOGENOM" id="CLU_000445_81_14_9"/>
<evidence type="ECO:0000256" key="1">
    <source>
        <dbReference type="ARBA" id="ARBA00023015"/>
    </source>
</evidence>
<evidence type="ECO:0000256" key="3">
    <source>
        <dbReference type="ARBA" id="ARBA00023163"/>
    </source>
</evidence>
<dbReference type="Gene3D" id="1.10.10.60">
    <property type="entry name" value="Homeodomain-like"/>
    <property type="match status" value="2"/>
</dbReference>
<organism evidence="5 6">
    <name type="scientific">Paenibacillus macerans</name>
    <name type="common">Bacillus macerans</name>
    <dbReference type="NCBI Taxonomy" id="44252"/>
    <lineage>
        <taxon>Bacteria</taxon>
        <taxon>Bacillati</taxon>
        <taxon>Bacillota</taxon>
        <taxon>Bacilli</taxon>
        <taxon>Bacillales</taxon>
        <taxon>Paenibacillaceae</taxon>
        <taxon>Paenibacillus</taxon>
    </lineage>
</organism>
<proteinExistence type="predicted"/>
<sequence length="105" mass="12404">MISYIHQNYADSITLPEIAEAAHLSVSECNRSFKKTLHTTPYDYLIKYRIKKSTELLVDTDCTISEIARRVGFNHANHFIQSFKKHYRKTPKEYRKSKSTIHNER</sequence>
<keyword evidence="3" id="KW-0804">Transcription</keyword>
<dbReference type="PATRIC" id="fig|44252.3.peg.2873"/>
<dbReference type="PROSITE" id="PS00041">
    <property type="entry name" value="HTH_ARAC_FAMILY_1"/>
    <property type="match status" value="1"/>
</dbReference>
<dbReference type="EMBL" id="JMQA01000026">
    <property type="protein sequence ID" value="KFN08806.1"/>
    <property type="molecule type" value="Genomic_DNA"/>
</dbReference>
<dbReference type="InterPro" id="IPR018060">
    <property type="entry name" value="HTH_AraC"/>
</dbReference>
<dbReference type="GO" id="GO:0043565">
    <property type="term" value="F:sequence-specific DNA binding"/>
    <property type="evidence" value="ECO:0007669"/>
    <property type="project" value="InterPro"/>
</dbReference>
<dbReference type="PROSITE" id="PS01124">
    <property type="entry name" value="HTH_ARAC_FAMILY_2"/>
    <property type="match status" value="1"/>
</dbReference>
<name>A0A090ZXE9_PAEMA</name>
<dbReference type="AlphaFoldDB" id="A0A090ZXE9"/>
<protein>
    <submittedName>
        <fullName evidence="5">Helix-turn-helix domain protein</fullName>
    </submittedName>
</protein>
<dbReference type="RefSeq" id="WP_051985450.1">
    <property type="nucleotide sequence ID" value="NZ_JAKOBR010000137.1"/>
</dbReference>
<comment type="caution">
    <text evidence="5">The sequence shown here is derived from an EMBL/GenBank/DDBJ whole genome shotgun (WGS) entry which is preliminary data.</text>
</comment>
<dbReference type="GeneID" id="300401990"/>
<reference evidence="5 6" key="1">
    <citation type="submission" date="2014-04" db="EMBL/GenBank/DDBJ databases">
        <authorList>
            <person name="Bishop-Lilly K.A."/>
            <person name="Broomall S.M."/>
            <person name="Chain P.S."/>
            <person name="Chertkov O."/>
            <person name="Coyne S.R."/>
            <person name="Daligault H.E."/>
            <person name="Davenport K.W."/>
            <person name="Erkkila T."/>
            <person name="Frey K.G."/>
            <person name="Gibbons H.S."/>
            <person name="Gu W."/>
            <person name="Jaissle J."/>
            <person name="Johnson S.L."/>
            <person name="Koroleva G.I."/>
            <person name="Ladner J.T."/>
            <person name="Lo C.-C."/>
            <person name="Minogue T.D."/>
            <person name="Munk C."/>
            <person name="Palacios G.F."/>
            <person name="Redden C.L."/>
            <person name="Rosenzweig C.N."/>
            <person name="Scholz M.B."/>
            <person name="Teshima H."/>
            <person name="Xu Y."/>
        </authorList>
    </citation>
    <scope>NUCLEOTIDE SEQUENCE [LARGE SCALE GENOMIC DNA]</scope>
    <source>
        <strain evidence="5 6">8244</strain>
    </source>
</reference>
<feature type="domain" description="HTH araC/xylS-type" evidence="4">
    <location>
        <begin position="1"/>
        <end position="97"/>
    </location>
</feature>
<evidence type="ECO:0000313" key="6">
    <source>
        <dbReference type="Proteomes" id="UP000029278"/>
    </source>
</evidence>
<dbReference type="GO" id="GO:0003700">
    <property type="term" value="F:DNA-binding transcription factor activity"/>
    <property type="evidence" value="ECO:0007669"/>
    <property type="project" value="InterPro"/>
</dbReference>
<dbReference type="Proteomes" id="UP000029278">
    <property type="component" value="Unassembled WGS sequence"/>
</dbReference>
<dbReference type="PANTHER" id="PTHR43280">
    <property type="entry name" value="ARAC-FAMILY TRANSCRIPTIONAL REGULATOR"/>
    <property type="match status" value="1"/>
</dbReference>
<accession>A0A090ZXE9</accession>
<dbReference type="STRING" id="44252.DJ90_4955"/>